<dbReference type="EMBL" id="JAWRVE010000034">
    <property type="protein sequence ID" value="KAL1871092.1"/>
    <property type="molecule type" value="Genomic_DNA"/>
</dbReference>
<evidence type="ECO:0000256" key="2">
    <source>
        <dbReference type="ARBA" id="ARBA00022553"/>
    </source>
</evidence>
<dbReference type="InterPro" id="IPR014031">
    <property type="entry name" value="Ketoacyl_synth_C"/>
</dbReference>
<dbReference type="Pfam" id="PF00109">
    <property type="entry name" value="ketoacyl-synt"/>
    <property type="match status" value="1"/>
</dbReference>
<feature type="domain" description="Ketosynthase family 3 (KS3)" evidence="7">
    <location>
        <begin position="100"/>
        <end position="552"/>
    </location>
</feature>
<dbReference type="Pfam" id="PF02801">
    <property type="entry name" value="Ketoacyl-synt_C"/>
    <property type="match status" value="1"/>
</dbReference>
<dbReference type="InterPro" id="IPR009081">
    <property type="entry name" value="PP-bd_ACP"/>
</dbReference>
<dbReference type="PROSITE" id="PS50075">
    <property type="entry name" value="CARRIER"/>
    <property type="match status" value="1"/>
</dbReference>
<comment type="caution">
    <text evidence="9">The sequence shown here is derived from an EMBL/GenBank/DDBJ whole genome shotgun (WGS) entry which is preliminary data.</text>
</comment>
<keyword evidence="2" id="KW-0597">Phosphoprotein</keyword>
<dbReference type="InterPro" id="IPR029058">
    <property type="entry name" value="AB_hydrolase_fold"/>
</dbReference>
<dbReference type="NCBIfam" id="TIGR04532">
    <property type="entry name" value="PT_fungal_PKS"/>
    <property type="match status" value="1"/>
</dbReference>
<dbReference type="InterPro" id="IPR049551">
    <property type="entry name" value="PKS_DH_C"/>
</dbReference>
<protein>
    <recommendedName>
        <fullName evidence="11">Polyketide synthase</fullName>
    </recommendedName>
</protein>
<sequence length="1957" mass="215076">MTEPANHDTGFLDMLKSAVEQILSQPICWDPVLVSLQKRLETIGGIARLRVNPLATSVDRLIYTGLHQLQPSVPLPMDSTGYNGTGRTTVMRSRMADAKAGRIAIIGMAGRFPGAADVDALWDIFRFGVDVCKDIPPLRWNFKTHVDPSGRKKSSSRVAFGCWIDDPDVFDADFFKMSTQEATRMDPAQRLALMTTHEAIEQAGVVLADTVDGNVATPSTRPDRVGVYYGVSGNEWRECNAAQKIDSHFMRGSNRAFISGRISESFKLSGPSHTVDTSSSNSLAPVNMACRSLSAYKTDMCIVGGAHVMTNPDVHAGLDRGGLLSHSGNCKVFDDTADGLCRGEGVVSLVLKRLEDALAETDPILGIIAGSASIYDCSSTGGDVGLPPSTTHKKLLTTVLNSANVEASSIVYAEIDGRGTKTGDASNIASVLDVLAPMSVSGIPEKNRTIPLYLGSAMANIGHGEAALGYSSIVKMLLMFRENSIPPHIGIRTRINAAFPVEMAQKRNAHVHTGRAIEWGRNSAIESRIQPRRVLVHEIGSVSHASSTLLLEEPPQYQDRHEPLQMVNTAMKIDPAVPYVIAISAKNKISLQCNMTNLYGWLKKKTNRDQFSLAQLSYTTTARRTHHSYRTMLVASSFEDACAQIQAEIQRSRTENKAATPGIGSRRFDDVGQAKTYPLVFAFTDTLTCKSATLLSVDNFKQLYQSFSAVRRDIHRVNQIVRLLGLPSIVELLGLEDGEKLNQHIQAQHLCNSTYTGQAAAPVNNSYTQMRRLGFPSGKNFLRTMETDEPHQQIQPQHSGKGTKTRQIVDQLAKMCTQMVLARLWQSWGLDPAAVIGEGDLSIFLALNAAGVLSDVDTIYLAGTSIQLRLPLPQQTEEGQLEREVVWDTASAEYERAISVATYHKARIQVLRLIRDNTNGEIAYQEKAASNARLETVARAGEDDEQLLSCQLLAIFKSSYFGNKVSSLEVVEKDLISACRRSINVVSPQSIIHQVGAEAPIFSGTATDETELGITDVIHNCSNAMGRNVRSDGPQPTMRAILTKMLRVLYCVGANIRWDQYYIDLSPSSQRVINTLPAYSWSLKEYWIPYLNDWTLFKGDASKLMAVSKLESTTIHNIIEETKLEDEGGNDLRLVVEADISRDDLHGIVQGHVVDGVPLCTPSVYADIALSLGKYMQQRYRNGTSERLISIKNMAVTKALISQPSGPQRLQAYVEANWDSSSATCMFSTMDHRGKPQQHAQCTIVFKDTDITEQIEQFDTARTYSKLVRDMRQGIATQRTVRFTRNMMYRTLRCLAEFHPDHKLVDDIVIDSQTHEATAQISFGQLLGRDGKYVGTFHTHPGVVDALTQPAGFALNGADGTDLDKEVYINHGWGSFHLFEPLDLTKVYTVYVHMTEGEGQIWYGDIVVLDLNDGERPERVVALFERYSVQRLPRRVLSIVLRAEGGGAYKNASTKSAQDRPSQVHHRRDTSPKHAQQKRPSPVSTLASPIHGDSQHLHFHVNIPLSPALPKTPLTAEALYHESDIIVRGRASPDRDDEIVKRTMQIISEETGYELSDLDDDRLALADVGVDSLLSLAITSRLREELGDDLSHVDLNTLFIAQPTVASLKAALARKRPNHSAREVHSLGRRASTSTSALSSQDSVFTDVPSPTSTTTVSDTRVPQATSVILQGSPKRAKSTLFLFPDGSGSATSYASIPPVSPTGDICIIAFNCPFLKKEELMFSCPLDALIDHGYLPELHRRLSLRANDRDKVKHTYYVGGWSAGGTLAYRAAQRLLDAEDNKPAPCSSSQKSLGTLAGLVLIDAPPPIRGMDPLPDHFYKYCEQKGVFGGWSGGSARGARKAPEWLIPHFNGTISILRNYVAEPLTRLQCARLKTVACVWAGESVVGTDRPLEPHPNDTEGMKFLTVQRNDFSTAGWEKLLSGIDEDAVLCQQLHGAHHFSLTVSMDPCPSAYANT</sequence>
<feature type="compositionally biased region" description="Polar residues" evidence="5">
    <location>
        <begin position="1478"/>
        <end position="1487"/>
    </location>
</feature>
<dbReference type="PANTHER" id="PTHR43775:SF40">
    <property type="entry name" value="NORSOLORINIC ACID SYNTHASE STCA"/>
    <property type="match status" value="1"/>
</dbReference>
<feature type="domain" description="PKS/mFAS DH" evidence="8">
    <location>
        <begin position="1116"/>
        <end position="1438"/>
    </location>
</feature>
<dbReference type="InterPro" id="IPR016039">
    <property type="entry name" value="Thiolase-like"/>
</dbReference>
<dbReference type="SMART" id="SM00825">
    <property type="entry name" value="PKS_KS"/>
    <property type="match status" value="1"/>
</dbReference>
<keyword evidence="3" id="KW-0808">Transferase</keyword>
<dbReference type="InterPro" id="IPR001227">
    <property type="entry name" value="Ac_transferase_dom_sf"/>
</dbReference>
<name>A0ABR3X5Z1_9PEZI</name>
<feature type="region of interest" description="C-terminal hotdog fold" evidence="4">
    <location>
        <begin position="1280"/>
        <end position="1438"/>
    </location>
</feature>
<dbReference type="CDD" id="cd00833">
    <property type="entry name" value="PKS"/>
    <property type="match status" value="1"/>
</dbReference>
<keyword evidence="10" id="KW-1185">Reference proteome</keyword>
<dbReference type="PROSITE" id="PS52019">
    <property type="entry name" value="PKS_MFAS_DH"/>
    <property type="match status" value="1"/>
</dbReference>
<feature type="compositionally biased region" description="Polar residues" evidence="5">
    <location>
        <begin position="1451"/>
        <end position="1461"/>
    </location>
</feature>
<evidence type="ECO:0000313" key="9">
    <source>
        <dbReference type="EMBL" id="KAL1871092.1"/>
    </source>
</evidence>
<evidence type="ECO:0000259" key="7">
    <source>
        <dbReference type="PROSITE" id="PS52004"/>
    </source>
</evidence>
<feature type="active site" description="Proton acceptor; for dehydratase activity" evidence="4">
    <location>
        <position position="1152"/>
    </location>
</feature>
<dbReference type="Gene3D" id="1.10.1200.10">
    <property type="entry name" value="ACP-like"/>
    <property type="match status" value="1"/>
</dbReference>
<feature type="region of interest" description="Disordered" evidence="5">
    <location>
        <begin position="1450"/>
        <end position="1490"/>
    </location>
</feature>
<evidence type="ECO:0008006" key="11">
    <source>
        <dbReference type="Google" id="ProtNLM"/>
    </source>
</evidence>
<evidence type="ECO:0000259" key="6">
    <source>
        <dbReference type="PROSITE" id="PS50075"/>
    </source>
</evidence>
<feature type="compositionally biased region" description="Low complexity" evidence="5">
    <location>
        <begin position="1629"/>
        <end position="1660"/>
    </location>
</feature>
<dbReference type="Pfam" id="PF22621">
    <property type="entry name" value="CurL-like_PKS_C"/>
    <property type="match status" value="1"/>
</dbReference>
<dbReference type="Gene3D" id="3.10.129.110">
    <property type="entry name" value="Polyketide synthase dehydratase"/>
    <property type="match status" value="1"/>
</dbReference>
<dbReference type="InterPro" id="IPR036736">
    <property type="entry name" value="ACP-like_sf"/>
</dbReference>
<dbReference type="InterPro" id="IPR014030">
    <property type="entry name" value="Ketoacyl_synth_N"/>
</dbReference>
<evidence type="ECO:0000256" key="5">
    <source>
        <dbReference type="SAM" id="MobiDB-lite"/>
    </source>
</evidence>
<dbReference type="Pfam" id="PF14765">
    <property type="entry name" value="PS-DH"/>
    <property type="match status" value="1"/>
</dbReference>
<dbReference type="PROSITE" id="PS52004">
    <property type="entry name" value="KS3_2"/>
    <property type="match status" value="1"/>
</dbReference>
<dbReference type="InterPro" id="IPR050091">
    <property type="entry name" value="PKS_NRPS_Biosynth_Enz"/>
</dbReference>
<dbReference type="Gene3D" id="3.30.70.3290">
    <property type="match status" value="1"/>
</dbReference>
<evidence type="ECO:0000313" key="10">
    <source>
        <dbReference type="Proteomes" id="UP001583177"/>
    </source>
</evidence>
<dbReference type="InterPro" id="IPR049900">
    <property type="entry name" value="PKS_mFAS_DH"/>
</dbReference>
<keyword evidence="1" id="KW-0596">Phosphopantetheine</keyword>
<gene>
    <name evidence="9" type="ORF">Daus18300_004837</name>
</gene>
<dbReference type="Gene3D" id="3.40.50.1820">
    <property type="entry name" value="alpha/beta hydrolase"/>
    <property type="match status" value="1"/>
</dbReference>
<dbReference type="Pfam" id="PF00550">
    <property type="entry name" value="PP-binding"/>
    <property type="match status" value="1"/>
</dbReference>
<feature type="region of interest" description="Disordered" evidence="5">
    <location>
        <begin position="1616"/>
        <end position="1660"/>
    </location>
</feature>
<feature type="domain" description="Carrier" evidence="6">
    <location>
        <begin position="1534"/>
        <end position="1616"/>
    </location>
</feature>
<dbReference type="Gene3D" id="3.40.366.10">
    <property type="entry name" value="Malonyl-Coenzyme A Acyl Carrier Protein, domain 2"/>
    <property type="match status" value="1"/>
</dbReference>
<dbReference type="PROSITE" id="PS00012">
    <property type="entry name" value="PHOSPHOPANTETHEINE"/>
    <property type="match status" value="1"/>
</dbReference>
<dbReference type="InterPro" id="IPR042104">
    <property type="entry name" value="PKS_dehydratase_sf"/>
</dbReference>
<dbReference type="PANTHER" id="PTHR43775">
    <property type="entry name" value="FATTY ACID SYNTHASE"/>
    <property type="match status" value="1"/>
</dbReference>
<dbReference type="InterPro" id="IPR020841">
    <property type="entry name" value="PKS_Beta-ketoAc_synthase_dom"/>
</dbReference>
<proteinExistence type="predicted"/>
<dbReference type="SUPFAM" id="SSF53901">
    <property type="entry name" value="Thiolase-like"/>
    <property type="match status" value="2"/>
</dbReference>
<evidence type="ECO:0000256" key="4">
    <source>
        <dbReference type="PROSITE-ProRule" id="PRU01363"/>
    </source>
</evidence>
<dbReference type="InterPro" id="IPR006162">
    <property type="entry name" value="Ppantetheine_attach_site"/>
</dbReference>
<dbReference type="SUPFAM" id="SSF47336">
    <property type="entry name" value="ACP-like"/>
    <property type="match status" value="1"/>
</dbReference>
<evidence type="ECO:0000256" key="3">
    <source>
        <dbReference type="ARBA" id="ARBA00022679"/>
    </source>
</evidence>
<accession>A0ABR3X5Z1</accession>
<feature type="active site" description="Proton donor; for dehydratase activity" evidence="4">
    <location>
        <position position="1345"/>
    </location>
</feature>
<evidence type="ECO:0000259" key="8">
    <source>
        <dbReference type="PROSITE" id="PS52019"/>
    </source>
</evidence>
<reference evidence="9 10" key="1">
    <citation type="journal article" date="2024" name="IMA Fungus">
        <title>IMA Genome - F19 : A genome assembly and annotation guide to empower mycologists, including annotated draft genome sequences of Ceratocystis pirilliformis, Diaporthe australafricana, Fusarium ophioides, Paecilomyces lecythidis, and Sporothrix stenoceras.</title>
        <authorList>
            <person name="Aylward J."/>
            <person name="Wilson A.M."/>
            <person name="Visagie C.M."/>
            <person name="Spraker J."/>
            <person name="Barnes I."/>
            <person name="Buitendag C."/>
            <person name="Ceriani C."/>
            <person name="Del Mar Angel L."/>
            <person name="du Plessis D."/>
            <person name="Fuchs T."/>
            <person name="Gasser K."/>
            <person name="Kramer D."/>
            <person name="Li W."/>
            <person name="Munsamy K."/>
            <person name="Piso A."/>
            <person name="Price J.L."/>
            <person name="Sonnekus B."/>
            <person name="Thomas C."/>
            <person name="van der Nest A."/>
            <person name="van Dijk A."/>
            <person name="van Heerden A."/>
            <person name="van Vuuren N."/>
            <person name="Yilmaz N."/>
            <person name="Duong T.A."/>
            <person name="van der Merwe N.A."/>
            <person name="Wingfield M.J."/>
            <person name="Wingfield B.D."/>
        </authorList>
    </citation>
    <scope>NUCLEOTIDE SEQUENCE [LARGE SCALE GENOMIC DNA]</scope>
    <source>
        <strain evidence="9 10">CMW 18300</strain>
    </source>
</reference>
<dbReference type="InterPro" id="IPR030918">
    <property type="entry name" value="PT_fungal_PKS"/>
</dbReference>
<feature type="region of interest" description="N-terminal hotdog fold" evidence="4">
    <location>
        <begin position="1116"/>
        <end position="1251"/>
    </location>
</feature>
<evidence type="ECO:0000256" key="1">
    <source>
        <dbReference type="ARBA" id="ARBA00022450"/>
    </source>
</evidence>
<dbReference type="SUPFAM" id="SSF53474">
    <property type="entry name" value="alpha/beta-Hydrolases"/>
    <property type="match status" value="1"/>
</dbReference>
<organism evidence="9 10">
    <name type="scientific">Diaporthe australafricana</name>
    <dbReference type="NCBI Taxonomy" id="127596"/>
    <lineage>
        <taxon>Eukaryota</taxon>
        <taxon>Fungi</taxon>
        <taxon>Dikarya</taxon>
        <taxon>Ascomycota</taxon>
        <taxon>Pezizomycotina</taxon>
        <taxon>Sordariomycetes</taxon>
        <taxon>Sordariomycetidae</taxon>
        <taxon>Diaporthales</taxon>
        <taxon>Diaporthaceae</taxon>
        <taxon>Diaporthe</taxon>
    </lineage>
</organism>
<dbReference type="Gene3D" id="3.40.47.10">
    <property type="match status" value="1"/>
</dbReference>
<dbReference type="Proteomes" id="UP001583177">
    <property type="component" value="Unassembled WGS sequence"/>
</dbReference>